<feature type="transmembrane region" description="Helical" evidence="2">
    <location>
        <begin position="15"/>
        <end position="36"/>
    </location>
</feature>
<evidence type="ECO:0000256" key="2">
    <source>
        <dbReference type="SAM" id="Phobius"/>
    </source>
</evidence>
<dbReference type="InterPro" id="IPR012677">
    <property type="entry name" value="Nucleotide-bd_a/b_plait_sf"/>
</dbReference>
<evidence type="ECO:0000256" key="1">
    <source>
        <dbReference type="SAM" id="Coils"/>
    </source>
</evidence>
<dbReference type="EMBL" id="FR904675">
    <property type="protein sequence ID" value="CDQ69551.1"/>
    <property type="molecule type" value="Genomic_DNA"/>
</dbReference>
<feature type="coiled-coil region" evidence="1">
    <location>
        <begin position="87"/>
        <end position="135"/>
    </location>
</feature>
<dbReference type="PANTHER" id="PTHR15225:SF4">
    <property type="entry name" value="N-MYC-INTERACTOR"/>
    <property type="match status" value="1"/>
</dbReference>
<keyword evidence="2" id="KW-0472">Membrane</keyword>
<name>A0A060WQX1_ONCMY</name>
<dbReference type="AlphaFoldDB" id="A0A060WQX1"/>
<dbReference type="Gene3D" id="3.30.70.330">
    <property type="match status" value="1"/>
</dbReference>
<evidence type="ECO:0000259" key="3">
    <source>
        <dbReference type="Pfam" id="PF07292"/>
    </source>
</evidence>
<dbReference type="PANTHER" id="PTHR15225">
    <property type="entry name" value="INTERFERON-INDUCED PROTEIN 35/NMI N-MYC/STAT INTERACTING PROTEIN"/>
    <property type="match status" value="1"/>
</dbReference>
<dbReference type="STRING" id="8022.A0A060WQX1"/>
<accession>A0A060WQX1</accession>
<feature type="domain" description="NID" evidence="3">
    <location>
        <begin position="349"/>
        <end position="433"/>
    </location>
</feature>
<gene>
    <name evidence="4" type="ORF">GSONMT00060048001</name>
</gene>
<dbReference type="Pfam" id="PF07292">
    <property type="entry name" value="NID"/>
    <property type="match status" value="2"/>
</dbReference>
<reference evidence="4 5" key="1">
    <citation type="journal article" date="2014" name="Nat. Commun.">
        <title>The rainbow trout genome provides novel insights into evolution after whole-genome duplication in vertebrates.</title>
        <authorList>
            <person name="Berthelot C."/>
            <person name="Brunet F."/>
            <person name="Chalopin D."/>
            <person name="Juanchich A."/>
            <person name="Bernard M."/>
            <person name="Noel B."/>
            <person name="Bento P."/>
            <person name="Da Silva C."/>
            <person name="Labadie K."/>
            <person name="Alberti A."/>
            <person name="Aury J.M."/>
            <person name="Louis A."/>
            <person name="Dehais P."/>
            <person name="Bardou P."/>
            <person name="Montfort J."/>
            <person name="Klopp C."/>
            <person name="Cabau C."/>
            <person name="Gaspin C."/>
            <person name="Thorgaard G.H."/>
            <person name="Boussaha M."/>
            <person name="Quillet E."/>
            <person name="Guyomard R."/>
            <person name="Galiana D."/>
            <person name="Bobe J."/>
            <person name="Volff J.N."/>
            <person name="Genet C."/>
            <person name="Wincker P."/>
            <person name="Jaillon O."/>
            <person name="Roest Crollius H."/>
            <person name="Guiguen Y."/>
        </authorList>
    </citation>
    <scope>NUCLEOTIDE SEQUENCE [LARGE SCALE GENOMIC DNA]</scope>
</reference>
<keyword evidence="2" id="KW-1133">Transmembrane helix</keyword>
<sequence length="457" mass="51917">MFRQLSPCPTSIEAAYLYVSILSATSISCCITHILFPVIMENHLLLLHCVTKDNQFVVIFDCRKQYQSVFSQADSIMSDSDAVKPLVNGKMDNIDDEEQKLSVAKEELNTLTKQLEKAEDEKSRLQLAKLSAEDSKKEASKNVMVLQRQGEQRQEEFSKTVKGIQNDISMLEKGNKDLMEKLKKSQAKLRAKKTESATLQQRFKIYVQIPEKKVKFTRKEEDSDDSGQHIKGVFTIAQRPSVLLKGGQALITFEEEKVAAQILKMAKCTVSCDKDKVHVKPKSLTLDPFVKFEVHLDVSTKTLSFSNVPFTLSEERMRDRLEISFSKPSRGGGEVQRVDYDKHTGRGQITFLNSGVAERLALKRKYIVDMDREVNVKVDLVYNYKLKKFQTFCGTPTRTILLCGIADFQDEEDLQDHLEIHFQKPSNYGGEVECIKYVSGGNEVKAFFTEDMAESEA</sequence>
<keyword evidence="2" id="KW-0812">Transmembrane</keyword>
<dbReference type="PROSITE" id="PS51257">
    <property type="entry name" value="PROKAR_LIPOPROTEIN"/>
    <property type="match status" value="1"/>
</dbReference>
<feature type="domain" description="NID" evidence="3">
    <location>
        <begin position="249"/>
        <end position="336"/>
    </location>
</feature>
<evidence type="ECO:0000313" key="4">
    <source>
        <dbReference type="EMBL" id="CDQ69551.1"/>
    </source>
</evidence>
<dbReference type="Proteomes" id="UP000193380">
    <property type="component" value="Chromosome 22"/>
</dbReference>
<organism evidence="4 5">
    <name type="scientific">Oncorhynchus mykiss</name>
    <name type="common">Rainbow trout</name>
    <name type="synonym">Salmo gairdneri</name>
    <dbReference type="NCBI Taxonomy" id="8022"/>
    <lineage>
        <taxon>Eukaryota</taxon>
        <taxon>Metazoa</taxon>
        <taxon>Chordata</taxon>
        <taxon>Craniata</taxon>
        <taxon>Vertebrata</taxon>
        <taxon>Euteleostomi</taxon>
        <taxon>Actinopterygii</taxon>
        <taxon>Neopterygii</taxon>
        <taxon>Teleostei</taxon>
        <taxon>Protacanthopterygii</taxon>
        <taxon>Salmoniformes</taxon>
        <taxon>Salmonidae</taxon>
        <taxon>Salmoninae</taxon>
        <taxon>Oncorhynchus</taxon>
    </lineage>
</organism>
<keyword evidence="1" id="KW-0175">Coiled coil</keyword>
<protein>
    <recommendedName>
        <fullName evidence="3">NID domain-containing protein</fullName>
    </recommendedName>
</protein>
<dbReference type="InterPro" id="IPR009909">
    <property type="entry name" value="Nmi/IFP35_dom"/>
</dbReference>
<dbReference type="PaxDb" id="8022-A0A060WQX1"/>
<feature type="coiled-coil region" evidence="1">
    <location>
        <begin position="168"/>
        <end position="202"/>
    </location>
</feature>
<dbReference type="GO" id="GO:0005737">
    <property type="term" value="C:cytoplasm"/>
    <property type="evidence" value="ECO:0007669"/>
    <property type="project" value="TreeGrafter"/>
</dbReference>
<evidence type="ECO:0000313" key="5">
    <source>
        <dbReference type="Proteomes" id="UP000193380"/>
    </source>
</evidence>
<proteinExistence type="predicted"/>